<evidence type="ECO:0000256" key="1">
    <source>
        <dbReference type="ARBA" id="ARBA00004193"/>
    </source>
</evidence>
<dbReference type="PROSITE" id="PS51421">
    <property type="entry name" value="RAS"/>
    <property type="match status" value="1"/>
</dbReference>
<keyword evidence="4" id="KW-0342">GTP-binding</keyword>
<dbReference type="Pfam" id="PF00071">
    <property type="entry name" value="Ras"/>
    <property type="match status" value="1"/>
</dbReference>
<dbReference type="SMART" id="SM00175">
    <property type="entry name" value="RAB"/>
    <property type="match status" value="1"/>
</dbReference>
<dbReference type="SMART" id="SM00173">
    <property type="entry name" value="RAS"/>
    <property type="match status" value="1"/>
</dbReference>
<evidence type="ECO:0000256" key="4">
    <source>
        <dbReference type="ARBA" id="ARBA00023134"/>
    </source>
</evidence>
<evidence type="ECO:0000256" key="6">
    <source>
        <dbReference type="ARBA" id="ARBA00023288"/>
    </source>
</evidence>
<keyword evidence="3" id="KW-0488">Methylation</keyword>
<accession>A0ABM4DDM4</accession>
<comment type="subcellular location">
    <subcellularLocation>
        <location evidence="1">Cell membrane</location>
        <topology evidence="1">Lipid-anchor</topology>
    </subcellularLocation>
</comment>
<dbReference type="PANTHER" id="PTHR46149">
    <property type="entry name" value="MIP08469P"/>
    <property type="match status" value="1"/>
</dbReference>
<dbReference type="PRINTS" id="PR00449">
    <property type="entry name" value="RASTRNSFRMNG"/>
</dbReference>
<dbReference type="SUPFAM" id="SSF52540">
    <property type="entry name" value="P-loop containing nucleoside triphosphate hydrolases"/>
    <property type="match status" value="1"/>
</dbReference>
<evidence type="ECO:0000256" key="5">
    <source>
        <dbReference type="ARBA" id="ARBA00023136"/>
    </source>
</evidence>
<dbReference type="InterPro" id="IPR001806">
    <property type="entry name" value="Small_GTPase"/>
</dbReference>
<sequence>MEHGKRRRNAIRVSTQKDVILLMLLGKSKVGKTSLVNRWLKDTFTDTYTPTVENFHLKSYNHQNQFINLGIIDLTGSWDFPAMQNLYLSKADSVMFVYEVGNESSIKEMKLLYERFLKVKTSDREVTVSVVGTKYDTTLEGDSNFDDKSNKCAYLCHQSLVCEIGNSHQNVAYSPSIDTDAETIVLENQNLTCDSFKVSLTGFLSDIKEKCTHVVTSSKLNINVHLAFENALNGLVESLPPSSQDMQILVQKLSKSKYKNLVSWCCCLRFSKF</sequence>
<protein>
    <submittedName>
        <fullName evidence="9">GTP-binding protein Di-Ras1</fullName>
    </submittedName>
</protein>
<evidence type="ECO:0000256" key="2">
    <source>
        <dbReference type="ARBA" id="ARBA00022475"/>
    </source>
</evidence>
<organism evidence="8 9">
    <name type="scientific">Hydra vulgaris</name>
    <name type="common">Hydra</name>
    <name type="synonym">Hydra attenuata</name>
    <dbReference type="NCBI Taxonomy" id="6087"/>
    <lineage>
        <taxon>Eukaryota</taxon>
        <taxon>Metazoa</taxon>
        <taxon>Cnidaria</taxon>
        <taxon>Hydrozoa</taxon>
        <taxon>Hydroidolina</taxon>
        <taxon>Anthoathecata</taxon>
        <taxon>Aplanulata</taxon>
        <taxon>Hydridae</taxon>
        <taxon>Hydra</taxon>
    </lineage>
</organism>
<comment type="similarity">
    <text evidence="7">Belongs to the small GTPase superfamily. RasD family.</text>
</comment>
<keyword evidence="5" id="KW-0472">Membrane</keyword>
<dbReference type="GeneID" id="105845567"/>
<gene>
    <name evidence="9" type="primary">LOC105845567</name>
</gene>
<dbReference type="RefSeq" id="XP_065672499.1">
    <property type="nucleotide sequence ID" value="XM_065816427.1"/>
</dbReference>
<evidence type="ECO:0000256" key="3">
    <source>
        <dbReference type="ARBA" id="ARBA00022481"/>
    </source>
</evidence>
<reference evidence="9" key="1">
    <citation type="submission" date="2025-08" db="UniProtKB">
        <authorList>
            <consortium name="RefSeq"/>
        </authorList>
    </citation>
    <scope>IDENTIFICATION</scope>
</reference>
<dbReference type="InterPro" id="IPR052236">
    <property type="entry name" value="Small_GTPase_RasD"/>
</dbReference>
<dbReference type="Proteomes" id="UP001652625">
    <property type="component" value="Chromosome 13"/>
</dbReference>
<keyword evidence="4" id="KW-0547">Nucleotide-binding</keyword>
<keyword evidence="8" id="KW-1185">Reference proteome</keyword>
<dbReference type="InterPro" id="IPR027417">
    <property type="entry name" value="P-loop_NTPase"/>
</dbReference>
<evidence type="ECO:0000313" key="9">
    <source>
        <dbReference type="RefSeq" id="XP_065672499.1"/>
    </source>
</evidence>
<evidence type="ECO:0000313" key="8">
    <source>
        <dbReference type="Proteomes" id="UP001652625"/>
    </source>
</evidence>
<dbReference type="PROSITE" id="PS51419">
    <property type="entry name" value="RAB"/>
    <property type="match status" value="1"/>
</dbReference>
<keyword evidence="2" id="KW-1003">Cell membrane</keyword>
<evidence type="ECO:0000256" key="7">
    <source>
        <dbReference type="ARBA" id="ARBA00038061"/>
    </source>
</evidence>
<dbReference type="Gene3D" id="3.40.50.300">
    <property type="entry name" value="P-loop containing nucleotide triphosphate hydrolases"/>
    <property type="match status" value="1"/>
</dbReference>
<dbReference type="InterPro" id="IPR005225">
    <property type="entry name" value="Small_GTP-bd"/>
</dbReference>
<keyword evidence="6" id="KW-0449">Lipoprotein</keyword>
<name>A0ABM4DDM4_HYDVU</name>
<dbReference type="NCBIfam" id="TIGR00231">
    <property type="entry name" value="small_GTP"/>
    <property type="match status" value="1"/>
</dbReference>
<proteinExistence type="inferred from homology"/>